<comment type="caution">
    <text evidence="1">The sequence shown here is derived from an EMBL/GenBank/DDBJ whole genome shotgun (WGS) entry which is preliminary data.</text>
</comment>
<sequence length="97" mass="11264">MHRELLDPEKVDPFSLFLETAKITYCQYNDSERIFCNMFGMCILLVDVLYNWGLEFARLIYEGFHTMILEKDDVISCVASVRWGLPQCVTGNSISCR</sequence>
<gene>
    <name evidence="1" type="ORF">Tco_1015277</name>
</gene>
<organism evidence="1 2">
    <name type="scientific">Tanacetum coccineum</name>
    <dbReference type="NCBI Taxonomy" id="301880"/>
    <lineage>
        <taxon>Eukaryota</taxon>
        <taxon>Viridiplantae</taxon>
        <taxon>Streptophyta</taxon>
        <taxon>Embryophyta</taxon>
        <taxon>Tracheophyta</taxon>
        <taxon>Spermatophyta</taxon>
        <taxon>Magnoliopsida</taxon>
        <taxon>eudicotyledons</taxon>
        <taxon>Gunneridae</taxon>
        <taxon>Pentapetalae</taxon>
        <taxon>asterids</taxon>
        <taxon>campanulids</taxon>
        <taxon>Asterales</taxon>
        <taxon>Asteraceae</taxon>
        <taxon>Asteroideae</taxon>
        <taxon>Anthemideae</taxon>
        <taxon>Anthemidinae</taxon>
        <taxon>Tanacetum</taxon>
    </lineage>
</organism>
<name>A0ABQ5FKG2_9ASTR</name>
<reference evidence="1" key="2">
    <citation type="submission" date="2022-01" db="EMBL/GenBank/DDBJ databases">
        <authorList>
            <person name="Yamashiro T."/>
            <person name="Shiraishi A."/>
            <person name="Satake H."/>
            <person name="Nakayama K."/>
        </authorList>
    </citation>
    <scope>NUCLEOTIDE SEQUENCE</scope>
</reference>
<evidence type="ECO:0000313" key="1">
    <source>
        <dbReference type="EMBL" id="GJT63797.1"/>
    </source>
</evidence>
<dbReference type="EMBL" id="BQNB010017490">
    <property type="protein sequence ID" value="GJT63797.1"/>
    <property type="molecule type" value="Genomic_DNA"/>
</dbReference>
<protein>
    <submittedName>
        <fullName evidence="1">RNA cytidine acetyltransferase 1-like protein</fullName>
    </submittedName>
</protein>
<proteinExistence type="predicted"/>
<reference evidence="1" key="1">
    <citation type="journal article" date="2022" name="Int. J. Mol. Sci.">
        <title>Draft Genome of Tanacetum Coccineum: Genomic Comparison of Closely Related Tanacetum-Family Plants.</title>
        <authorList>
            <person name="Yamashiro T."/>
            <person name="Shiraishi A."/>
            <person name="Nakayama K."/>
            <person name="Satake H."/>
        </authorList>
    </citation>
    <scope>NUCLEOTIDE SEQUENCE</scope>
</reference>
<keyword evidence="2" id="KW-1185">Reference proteome</keyword>
<evidence type="ECO:0000313" key="2">
    <source>
        <dbReference type="Proteomes" id="UP001151760"/>
    </source>
</evidence>
<accession>A0ABQ5FKG2</accession>
<dbReference type="Proteomes" id="UP001151760">
    <property type="component" value="Unassembled WGS sequence"/>
</dbReference>